<dbReference type="RefSeq" id="WP_230371198.1">
    <property type="nucleotide sequence ID" value="NZ_WLYX01000001.1"/>
</dbReference>
<sequence length="59" mass="6924">MTWTKVSALCIASGPWRIFRYNRADPEYFELWRGDEFTGRYETSAKAKEAAEMLWDEAA</sequence>
<evidence type="ECO:0000313" key="2">
    <source>
        <dbReference type="Proteomes" id="UP000446658"/>
    </source>
</evidence>
<keyword evidence="2" id="KW-1185">Reference proteome</keyword>
<evidence type="ECO:0000313" key="1">
    <source>
        <dbReference type="EMBL" id="MTD34014.1"/>
    </source>
</evidence>
<accession>A0A844GH70</accession>
<protein>
    <submittedName>
        <fullName evidence="1">Uncharacterized protein</fullName>
    </submittedName>
</protein>
<organism evidence="1 2">
    <name type="scientific">Paludibacterium denitrificans</name>
    <dbReference type="NCBI Taxonomy" id="2675226"/>
    <lineage>
        <taxon>Bacteria</taxon>
        <taxon>Pseudomonadati</taxon>
        <taxon>Pseudomonadota</taxon>
        <taxon>Betaproteobacteria</taxon>
        <taxon>Neisseriales</taxon>
        <taxon>Chromobacteriaceae</taxon>
        <taxon>Paludibacterium</taxon>
    </lineage>
</organism>
<dbReference type="AlphaFoldDB" id="A0A844GH70"/>
<proteinExistence type="predicted"/>
<comment type="caution">
    <text evidence="1">The sequence shown here is derived from an EMBL/GenBank/DDBJ whole genome shotgun (WGS) entry which is preliminary data.</text>
</comment>
<dbReference type="EMBL" id="WLYX01000001">
    <property type="protein sequence ID" value="MTD34014.1"/>
    <property type="molecule type" value="Genomic_DNA"/>
</dbReference>
<gene>
    <name evidence="1" type="ORF">GKE73_16390</name>
</gene>
<dbReference type="Proteomes" id="UP000446658">
    <property type="component" value="Unassembled WGS sequence"/>
</dbReference>
<name>A0A844GH70_9NEIS</name>
<reference evidence="1 2" key="1">
    <citation type="submission" date="2019-11" db="EMBL/GenBank/DDBJ databases">
        <title>Draft genome sequence of Paludibacterium sp. dN18-1.</title>
        <authorList>
            <person name="Im W.-T."/>
        </authorList>
    </citation>
    <scope>NUCLEOTIDE SEQUENCE [LARGE SCALE GENOMIC DNA]</scope>
    <source>
        <strain evidence="2">dN 18-1</strain>
    </source>
</reference>